<evidence type="ECO:0000313" key="10">
    <source>
        <dbReference type="Proteomes" id="UP000023152"/>
    </source>
</evidence>
<comment type="subcellular location">
    <subcellularLocation>
        <location evidence="2">Cytoplasm</location>
        <location evidence="2">Cytoskeleton</location>
        <location evidence="2">Spindle</location>
    </subcellularLocation>
    <subcellularLocation>
        <location evidence="1">Nucleus</location>
    </subcellularLocation>
</comment>
<keyword evidence="10" id="KW-1185">Reference proteome</keyword>
<evidence type="ECO:0000256" key="5">
    <source>
        <dbReference type="ARBA" id="ARBA00023212"/>
    </source>
</evidence>
<reference evidence="9 10" key="1">
    <citation type="journal article" date="2013" name="Curr. Biol.">
        <title>The Genome of the Foraminiferan Reticulomyxa filosa.</title>
        <authorList>
            <person name="Glockner G."/>
            <person name="Hulsmann N."/>
            <person name="Schleicher M."/>
            <person name="Noegel A.A."/>
            <person name="Eichinger L."/>
            <person name="Gallinger C."/>
            <person name="Pawlowski J."/>
            <person name="Sierra R."/>
            <person name="Euteneuer U."/>
            <person name="Pillet L."/>
            <person name="Moustafa A."/>
            <person name="Platzer M."/>
            <person name="Groth M."/>
            <person name="Szafranski K."/>
            <person name="Schliwa M."/>
        </authorList>
    </citation>
    <scope>NUCLEOTIDE SEQUENCE [LARGE SCALE GENOMIC DNA]</scope>
</reference>
<dbReference type="GO" id="GO:0005819">
    <property type="term" value="C:spindle"/>
    <property type="evidence" value="ECO:0007669"/>
    <property type="project" value="UniProtKB-SubCell"/>
</dbReference>
<dbReference type="Pfam" id="PF03941">
    <property type="entry name" value="INCENP_ARK-bind"/>
    <property type="match status" value="1"/>
</dbReference>
<dbReference type="AlphaFoldDB" id="X6P137"/>
<dbReference type="GO" id="GO:0005634">
    <property type="term" value="C:nucleus"/>
    <property type="evidence" value="ECO:0007669"/>
    <property type="project" value="UniProtKB-SubCell"/>
</dbReference>
<keyword evidence="6" id="KW-0539">Nucleus</keyword>
<keyword evidence="5" id="KW-0206">Cytoskeleton</keyword>
<comment type="caution">
    <text evidence="9">The sequence shown here is derived from an EMBL/GenBank/DDBJ whole genome shotgun (WGS) entry which is preliminary data.</text>
</comment>
<keyword evidence="4" id="KW-0963">Cytoplasm</keyword>
<protein>
    <recommendedName>
        <fullName evidence="8">Inner centromere protein ARK-binding domain-containing protein</fullName>
    </recommendedName>
</protein>
<proteinExistence type="inferred from homology"/>
<feature type="domain" description="Inner centromere protein ARK-binding" evidence="8">
    <location>
        <begin position="374"/>
        <end position="427"/>
    </location>
</feature>
<evidence type="ECO:0000256" key="1">
    <source>
        <dbReference type="ARBA" id="ARBA00004123"/>
    </source>
</evidence>
<evidence type="ECO:0000256" key="6">
    <source>
        <dbReference type="ARBA" id="ARBA00023242"/>
    </source>
</evidence>
<feature type="non-terminal residue" evidence="9">
    <location>
        <position position="1"/>
    </location>
</feature>
<dbReference type="InterPro" id="IPR005635">
    <property type="entry name" value="Inner_centromere_prot_ARK-bd"/>
</dbReference>
<evidence type="ECO:0000256" key="3">
    <source>
        <dbReference type="ARBA" id="ARBA00010042"/>
    </source>
</evidence>
<sequence>KKKNKNKNSGLYHKNRDPKKDDPTTNEKKTPISPQKRPISTLVNSLKKGLIEHRTENGSERDKVPPDVRALLGYKAKNCGETENRLLPPPTKKRRMNEQSSHEHIAQPDLKMQFSNFDKSTAHHLSPMGHFWQKTPDPVKHWNVESVTHTGTTDRRSPNITVFTINKTQDTNNRQSAWDMLAQKSSFSELTLNFDQNENKSLEGKKKKINKLNSLYLENMDIEVSPLSSQKWSEQHKVSMKKIEHMYEPREEQTKFHKFISNSSTMPTFTKKFLQFAVGHDTRNGDHHFQSKMSETHVPKSNKVLLLYFLICYNSCYTNSLNNKKNGSIQWPMGQLSQQVANTINENEPFRKSPGRINNIQAEASSVQYEMSDHESDFSDDEPDNTKYVPLWAHSKNYMPTIWRQGKTDPEDVFGPIMQYCNLENIFCDFPQKPRYRSRTKSGDWGEDRVTQMEDDAYKKFMGWK</sequence>
<dbReference type="EMBL" id="ASPP01004328">
    <property type="protein sequence ID" value="ETO32280.1"/>
    <property type="molecule type" value="Genomic_DNA"/>
</dbReference>
<gene>
    <name evidence="9" type="ORF">RFI_04839</name>
</gene>
<feature type="compositionally biased region" description="Basic and acidic residues" evidence="7">
    <location>
        <begin position="14"/>
        <end position="30"/>
    </location>
</feature>
<evidence type="ECO:0000256" key="2">
    <source>
        <dbReference type="ARBA" id="ARBA00004186"/>
    </source>
</evidence>
<evidence type="ECO:0000259" key="8">
    <source>
        <dbReference type="Pfam" id="PF03941"/>
    </source>
</evidence>
<feature type="region of interest" description="Disordered" evidence="7">
    <location>
        <begin position="1"/>
        <end position="42"/>
    </location>
</feature>
<name>X6P137_RETFI</name>
<evidence type="ECO:0000256" key="7">
    <source>
        <dbReference type="SAM" id="MobiDB-lite"/>
    </source>
</evidence>
<evidence type="ECO:0000313" key="9">
    <source>
        <dbReference type="EMBL" id="ETO32280.1"/>
    </source>
</evidence>
<dbReference type="Proteomes" id="UP000023152">
    <property type="component" value="Unassembled WGS sequence"/>
</dbReference>
<evidence type="ECO:0000256" key="4">
    <source>
        <dbReference type="ARBA" id="ARBA00022490"/>
    </source>
</evidence>
<comment type="similarity">
    <text evidence="3">Belongs to the INCENP family.</text>
</comment>
<accession>X6P137</accession>
<organism evidence="9 10">
    <name type="scientific">Reticulomyxa filosa</name>
    <dbReference type="NCBI Taxonomy" id="46433"/>
    <lineage>
        <taxon>Eukaryota</taxon>
        <taxon>Sar</taxon>
        <taxon>Rhizaria</taxon>
        <taxon>Retaria</taxon>
        <taxon>Foraminifera</taxon>
        <taxon>Monothalamids</taxon>
        <taxon>Reticulomyxidae</taxon>
        <taxon>Reticulomyxa</taxon>
    </lineage>
</organism>
<dbReference type="OrthoDB" id="6123at2759"/>